<feature type="transmembrane region" description="Helical" evidence="1">
    <location>
        <begin position="63"/>
        <end position="82"/>
    </location>
</feature>
<dbReference type="EMBL" id="AE001272">
    <property type="protein sequence ID" value="AAC56038.1"/>
    <property type="molecule type" value="Genomic_DNA"/>
</dbReference>
<evidence type="ECO:0008006" key="3">
    <source>
        <dbReference type="Google" id="ProtNLM"/>
    </source>
</evidence>
<sequence>MKNENINTFSESLFYSLKEWAEGSANNYNILLGLSFIFVMSSVVFFVTISTKIGKKDERTTKISLYSAYCVLITLIICDIIFPKGYLIQPFFMLKYGFSCLVGGIYCLLKYIKDNK</sequence>
<feature type="transmembrane region" description="Helical" evidence="1">
    <location>
        <begin position="30"/>
        <end position="51"/>
    </location>
</feature>
<dbReference type="PIR" id="T43104">
    <property type="entry name" value="T43104"/>
</dbReference>
<dbReference type="AlphaFoldDB" id="O87234"/>
<evidence type="ECO:0000313" key="2">
    <source>
        <dbReference type="EMBL" id="AAC56038.1"/>
    </source>
</evidence>
<keyword evidence="1" id="KW-0812">Transmembrane</keyword>
<gene>
    <name evidence="2" type="primary">ORF00033</name>
</gene>
<evidence type="ECO:0000256" key="1">
    <source>
        <dbReference type="SAM" id="Phobius"/>
    </source>
</evidence>
<protein>
    <recommendedName>
        <fullName evidence="3">DUF2178 domain-containing protein</fullName>
    </recommendedName>
</protein>
<keyword evidence="1" id="KW-1133">Transmembrane helix</keyword>
<organism evidence="2">
    <name type="scientific">Lactococcus lactis</name>
    <dbReference type="NCBI Taxonomy" id="1358"/>
    <lineage>
        <taxon>Bacteria</taxon>
        <taxon>Bacillati</taxon>
        <taxon>Bacillota</taxon>
        <taxon>Bacilli</taxon>
        <taxon>Lactobacillales</taxon>
        <taxon>Streptococcaceae</taxon>
        <taxon>Lactococcus</taxon>
    </lineage>
</organism>
<keyword evidence="1" id="KW-0472">Membrane</keyword>
<reference evidence="2" key="1">
    <citation type="journal article" date="1998" name="Mol. Microbiol.">
        <title>Sequence and analysis of the 60 kb conjugative, bacteriocin-producing plasmid pMRC01 from Lactococcus lactis DPC3147.</title>
        <authorList>
            <person name="Dougherty B.A."/>
            <person name="Hill C."/>
            <person name="Weidman J.F."/>
            <person name="Richardson D.R."/>
            <person name="Venter J.C."/>
            <person name="Ross R.P."/>
        </authorList>
    </citation>
    <scope>NUCLEOTIDE SEQUENCE [LARGE SCALE GENOMIC DNA]</scope>
    <source>
        <strain evidence="2">DPC3147</strain>
        <plasmid evidence="2">pMRC01</plasmid>
    </source>
</reference>
<feature type="transmembrane region" description="Helical" evidence="1">
    <location>
        <begin position="88"/>
        <end position="109"/>
    </location>
</feature>
<accession>O87234</accession>
<name>O87234_9LACT</name>
<proteinExistence type="predicted"/>
<keyword evidence="2" id="KW-0614">Plasmid</keyword>
<dbReference type="RefSeq" id="WP_010890670.1">
    <property type="nucleotide sequence ID" value="NC_001949.1"/>
</dbReference>
<geneLocation type="plasmid" evidence="2">
    <name>pMRC01</name>
</geneLocation>